<dbReference type="Gene3D" id="3.40.50.1820">
    <property type="entry name" value="alpha/beta hydrolase"/>
    <property type="match status" value="1"/>
</dbReference>
<dbReference type="Gene3D" id="1.10.260.160">
    <property type="match status" value="1"/>
</dbReference>
<comment type="caution">
    <text evidence="2">The sequence shown here is derived from an EMBL/GenBank/DDBJ whole genome shotgun (WGS) entry which is preliminary data.</text>
</comment>
<dbReference type="PANTHER" id="PTHR34853">
    <property type="match status" value="1"/>
</dbReference>
<dbReference type="PANTHER" id="PTHR34853:SF1">
    <property type="entry name" value="LIPASE 5"/>
    <property type="match status" value="1"/>
</dbReference>
<evidence type="ECO:0008006" key="4">
    <source>
        <dbReference type="Google" id="ProtNLM"/>
    </source>
</evidence>
<dbReference type="EMBL" id="JADOUF010000001">
    <property type="protein sequence ID" value="MBG6138502.1"/>
    <property type="molecule type" value="Genomic_DNA"/>
</dbReference>
<evidence type="ECO:0000313" key="3">
    <source>
        <dbReference type="Proteomes" id="UP000622552"/>
    </source>
</evidence>
<proteinExistence type="predicted"/>
<dbReference type="SUPFAM" id="SSF53474">
    <property type="entry name" value="alpha/beta-Hydrolases"/>
    <property type="match status" value="1"/>
</dbReference>
<dbReference type="InterPro" id="IPR029058">
    <property type="entry name" value="AB_hydrolase_fold"/>
</dbReference>
<dbReference type="GO" id="GO:0004806">
    <property type="term" value="F:triacylglycerol lipase activity"/>
    <property type="evidence" value="ECO:0007669"/>
    <property type="project" value="InterPro"/>
</dbReference>
<sequence>MRIYTGRRAVAGLLLAGLVAGTVGAAAGPATASGDARGRLVSATPMRTYYSAEEVAAALRGAEFDDGAAKYGVDTYRLVYRTVDVAGRPTTASGLLVLPRNDQRELRTVSYSHGTTSYRGDAPSMPAEDGWGQAPAITYAAAGFAAVTADYLGLGTGPGTHPWMDVPSETTASVDLLRAAREFVPRKGKVLRRQVLAAGFSQGASAALGLGRELQSGGDPWFRLAALAPISGAYDLRGAEIPALLDGKLDPKLSVIYSALFLVSFDRQLHLYDHPDEVFQAPYADRVEALFDGTVPGEVLFRDTPDTVGRLLTPHGFDLLRDPPERLAAALRVTDAVCSDWTPGVPVRLFEIAADEQAANANTASCVAGLRAHGVDPHLITFAEGDYHGSAHLSSNVRGTAATVRWFSQL</sequence>
<feature type="signal peptide" evidence="1">
    <location>
        <begin position="1"/>
        <end position="25"/>
    </location>
</feature>
<dbReference type="PIRSF" id="PIRSF029171">
    <property type="entry name" value="Esterase_LipA"/>
    <property type="match status" value="1"/>
</dbReference>
<evidence type="ECO:0000313" key="2">
    <source>
        <dbReference type="EMBL" id="MBG6138502.1"/>
    </source>
</evidence>
<evidence type="ECO:0000256" key="1">
    <source>
        <dbReference type="SAM" id="SignalP"/>
    </source>
</evidence>
<gene>
    <name evidence="2" type="ORF">IW245_004696</name>
</gene>
<dbReference type="AlphaFoldDB" id="A0A8J7GKH4"/>
<dbReference type="InterPro" id="IPR005152">
    <property type="entry name" value="Lipase_secreted"/>
</dbReference>
<protein>
    <recommendedName>
        <fullName evidence="4">Lipase</fullName>
    </recommendedName>
</protein>
<feature type="chain" id="PRO_5035204995" description="Lipase" evidence="1">
    <location>
        <begin position="26"/>
        <end position="410"/>
    </location>
</feature>
<accession>A0A8J7GKH4</accession>
<keyword evidence="3" id="KW-1185">Reference proteome</keyword>
<name>A0A8J7GKH4_9ACTN</name>
<organism evidence="2 3">
    <name type="scientific">Longispora fulva</name>
    <dbReference type="NCBI Taxonomy" id="619741"/>
    <lineage>
        <taxon>Bacteria</taxon>
        <taxon>Bacillati</taxon>
        <taxon>Actinomycetota</taxon>
        <taxon>Actinomycetes</taxon>
        <taxon>Micromonosporales</taxon>
        <taxon>Micromonosporaceae</taxon>
        <taxon>Longispora</taxon>
    </lineage>
</organism>
<reference evidence="2" key="1">
    <citation type="submission" date="2020-11" db="EMBL/GenBank/DDBJ databases">
        <title>Sequencing the genomes of 1000 actinobacteria strains.</title>
        <authorList>
            <person name="Klenk H.-P."/>
        </authorList>
    </citation>
    <scope>NUCLEOTIDE SEQUENCE</scope>
    <source>
        <strain evidence="2">DSM 45356</strain>
    </source>
</reference>
<dbReference type="GO" id="GO:0016042">
    <property type="term" value="P:lipid catabolic process"/>
    <property type="evidence" value="ECO:0007669"/>
    <property type="project" value="InterPro"/>
</dbReference>
<keyword evidence="1" id="KW-0732">Signal</keyword>
<dbReference type="RefSeq" id="WP_197005251.1">
    <property type="nucleotide sequence ID" value="NZ_BONS01000025.1"/>
</dbReference>
<dbReference type="Proteomes" id="UP000622552">
    <property type="component" value="Unassembled WGS sequence"/>
</dbReference>